<dbReference type="GO" id="GO:0003735">
    <property type="term" value="F:structural constituent of ribosome"/>
    <property type="evidence" value="ECO:0007669"/>
    <property type="project" value="InterPro"/>
</dbReference>
<dbReference type="InterPro" id="IPR022671">
    <property type="entry name" value="Ribosomal_uL2_CS"/>
</dbReference>
<keyword evidence="5" id="KW-0694">RNA-binding</keyword>
<keyword evidence="5" id="KW-0699">rRNA-binding</keyword>
<accession>A0A1G2KUY6</accession>
<dbReference type="HAMAP" id="MF_01320_B">
    <property type="entry name" value="Ribosomal_uL2_B"/>
    <property type="match status" value="1"/>
</dbReference>
<evidence type="ECO:0000259" key="7">
    <source>
        <dbReference type="SMART" id="SM01382"/>
    </source>
</evidence>
<reference evidence="9 10" key="1">
    <citation type="journal article" date="2016" name="Nat. Commun.">
        <title>Thousands of microbial genomes shed light on interconnected biogeochemical processes in an aquifer system.</title>
        <authorList>
            <person name="Anantharaman K."/>
            <person name="Brown C.T."/>
            <person name="Hug L.A."/>
            <person name="Sharon I."/>
            <person name="Castelle C.J."/>
            <person name="Probst A.J."/>
            <person name="Thomas B.C."/>
            <person name="Singh A."/>
            <person name="Wilkins M.J."/>
            <person name="Karaoz U."/>
            <person name="Brodie E.L."/>
            <person name="Williams K.H."/>
            <person name="Hubbard S.S."/>
            <person name="Banfield J.F."/>
        </authorList>
    </citation>
    <scope>NUCLEOTIDE SEQUENCE [LARGE SCALE GENOMIC DNA]</scope>
</reference>
<evidence type="ECO:0000313" key="9">
    <source>
        <dbReference type="EMBL" id="OHA02984.1"/>
    </source>
</evidence>
<comment type="function">
    <text evidence="5">One of the primary rRNA binding proteins. Required for association of the 30S and 50S subunits to form the 70S ribosome, for tRNA binding and peptide bond formation. It has been suggested to have peptidyltransferase activity; this is somewhat controversial. Makes several contacts with the 16S rRNA in the 70S ribosome.</text>
</comment>
<dbReference type="NCBIfam" id="TIGR01171">
    <property type="entry name" value="rplB_bact"/>
    <property type="match status" value="1"/>
</dbReference>
<evidence type="ECO:0000313" key="10">
    <source>
        <dbReference type="Proteomes" id="UP000178510"/>
    </source>
</evidence>
<dbReference type="Gene3D" id="4.10.950.10">
    <property type="entry name" value="Ribosomal protein L2, domain 3"/>
    <property type="match status" value="1"/>
</dbReference>
<dbReference type="STRING" id="1802274.A3J58_02065"/>
<dbReference type="AlphaFoldDB" id="A0A1G2KUY6"/>
<dbReference type="EMBL" id="MHQM01000034">
    <property type="protein sequence ID" value="OHA02984.1"/>
    <property type="molecule type" value="Genomic_DNA"/>
</dbReference>
<comment type="subunit">
    <text evidence="5">Part of the 50S ribosomal subunit. Forms a bridge to the 30S subunit in the 70S ribosome.</text>
</comment>
<dbReference type="PIRSF" id="PIRSF002158">
    <property type="entry name" value="Ribosomal_L2"/>
    <property type="match status" value="1"/>
</dbReference>
<dbReference type="Pfam" id="PF00181">
    <property type="entry name" value="Ribosomal_L2_N"/>
    <property type="match status" value="1"/>
</dbReference>
<keyword evidence="3 5" id="KW-0687">Ribonucleoprotein</keyword>
<dbReference type="GO" id="GO:0019843">
    <property type="term" value="F:rRNA binding"/>
    <property type="evidence" value="ECO:0007669"/>
    <property type="project" value="UniProtKB-UniRule"/>
</dbReference>
<dbReference type="SMART" id="SM01383">
    <property type="entry name" value="Ribosomal_L2"/>
    <property type="match status" value="1"/>
</dbReference>
<feature type="domain" description="Large ribosomal subunit protein uL2 C-terminal" evidence="7">
    <location>
        <begin position="123"/>
        <end position="253"/>
    </location>
</feature>
<evidence type="ECO:0000256" key="4">
    <source>
        <dbReference type="ARBA" id="ARBA00035242"/>
    </source>
</evidence>
<dbReference type="GO" id="GO:0015934">
    <property type="term" value="C:large ribosomal subunit"/>
    <property type="evidence" value="ECO:0007669"/>
    <property type="project" value="InterPro"/>
</dbReference>
<evidence type="ECO:0000256" key="3">
    <source>
        <dbReference type="ARBA" id="ARBA00023274"/>
    </source>
</evidence>
<evidence type="ECO:0000259" key="8">
    <source>
        <dbReference type="SMART" id="SM01383"/>
    </source>
</evidence>
<organism evidence="9 10">
    <name type="scientific">Candidatus Sungbacteria bacterium RIFCSPHIGHO2_02_FULL_52_23</name>
    <dbReference type="NCBI Taxonomy" id="1802274"/>
    <lineage>
        <taxon>Bacteria</taxon>
        <taxon>Candidatus Sungiibacteriota</taxon>
    </lineage>
</organism>
<proteinExistence type="inferred from homology"/>
<dbReference type="GO" id="GO:0006412">
    <property type="term" value="P:translation"/>
    <property type="evidence" value="ECO:0007669"/>
    <property type="project" value="UniProtKB-UniRule"/>
</dbReference>
<dbReference type="Gene3D" id="2.40.50.140">
    <property type="entry name" value="Nucleic acid-binding proteins"/>
    <property type="match status" value="1"/>
</dbReference>
<dbReference type="Gene3D" id="2.30.30.30">
    <property type="match status" value="1"/>
</dbReference>
<evidence type="ECO:0000256" key="6">
    <source>
        <dbReference type="SAM" id="MobiDB-lite"/>
    </source>
</evidence>
<dbReference type="InterPro" id="IPR012340">
    <property type="entry name" value="NA-bd_OB-fold"/>
</dbReference>
<dbReference type="InterPro" id="IPR005880">
    <property type="entry name" value="Ribosomal_uL2_bac/org-type"/>
</dbReference>
<feature type="domain" description="Large ribosomal subunit protein uL2 RNA-binding" evidence="8">
    <location>
        <begin position="41"/>
        <end position="117"/>
    </location>
</feature>
<evidence type="ECO:0000256" key="5">
    <source>
        <dbReference type="HAMAP-Rule" id="MF_01320"/>
    </source>
</evidence>
<evidence type="ECO:0000256" key="2">
    <source>
        <dbReference type="ARBA" id="ARBA00022980"/>
    </source>
</evidence>
<dbReference type="InterPro" id="IPR002171">
    <property type="entry name" value="Ribosomal_uL2"/>
</dbReference>
<dbReference type="Proteomes" id="UP000178510">
    <property type="component" value="Unassembled WGS sequence"/>
</dbReference>
<gene>
    <name evidence="5" type="primary">rplB</name>
    <name evidence="9" type="ORF">A3J58_02065</name>
</gene>
<comment type="similarity">
    <text evidence="1 5">Belongs to the universal ribosomal protein uL2 family.</text>
</comment>
<dbReference type="GO" id="GO:0016740">
    <property type="term" value="F:transferase activity"/>
    <property type="evidence" value="ECO:0007669"/>
    <property type="project" value="InterPro"/>
</dbReference>
<feature type="compositionally biased region" description="Basic and acidic residues" evidence="6">
    <location>
        <begin position="228"/>
        <end position="238"/>
    </location>
</feature>
<dbReference type="PROSITE" id="PS00467">
    <property type="entry name" value="RIBOSOMAL_L2"/>
    <property type="match status" value="1"/>
</dbReference>
<dbReference type="FunFam" id="4.10.950.10:FF:000001">
    <property type="entry name" value="50S ribosomal protein L2"/>
    <property type="match status" value="1"/>
</dbReference>
<dbReference type="InterPro" id="IPR014726">
    <property type="entry name" value="Ribosomal_uL2_dom3"/>
</dbReference>
<protein>
    <recommendedName>
        <fullName evidence="4 5">Large ribosomal subunit protein uL2</fullName>
    </recommendedName>
</protein>
<sequence length="276" mass="30768">MKRHSPTSPARRQADFIEWRTILTRTEPEKSLTFGRQRHVGRNSAGRITVRHKGGGVKRLWRDIDFRYDKIGIPARVASIEYDPNRTCLIALIVYRDGEKRYVLAPHGWGVGSEMLVSDEAPVEVGNRLPLGRIPVGTAVFNVELERGRGAVLVRSAGSSAMVLAQEGGYTHLELPSKEVRMIISKNFASIGALSNPEHRFMTIGNAGRARRMGIRPTVRGSAMNPVDHPHGGGEGRTQRGRRRGPATPWGKPARGVKTRDRKKQSSKYILSRRKK</sequence>
<dbReference type="PANTHER" id="PTHR13691:SF5">
    <property type="entry name" value="LARGE RIBOSOMAL SUBUNIT PROTEIN UL2M"/>
    <property type="match status" value="1"/>
</dbReference>
<evidence type="ECO:0000256" key="1">
    <source>
        <dbReference type="ARBA" id="ARBA00005636"/>
    </source>
</evidence>
<feature type="region of interest" description="Disordered" evidence="6">
    <location>
        <begin position="218"/>
        <end position="276"/>
    </location>
</feature>
<dbReference type="SUPFAM" id="SSF50249">
    <property type="entry name" value="Nucleic acid-binding proteins"/>
    <property type="match status" value="1"/>
</dbReference>
<dbReference type="InterPro" id="IPR022666">
    <property type="entry name" value="Ribosomal_uL2_RNA-bd_dom"/>
</dbReference>
<comment type="caution">
    <text evidence="9">The sequence shown here is derived from an EMBL/GenBank/DDBJ whole genome shotgun (WGS) entry which is preliminary data.</text>
</comment>
<dbReference type="PANTHER" id="PTHR13691">
    <property type="entry name" value="RIBOSOMAL PROTEIN L2"/>
    <property type="match status" value="1"/>
</dbReference>
<dbReference type="SUPFAM" id="SSF50104">
    <property type="entry name" value="Translation proteins SH3-like domain"/>
    <property type="match status" value="1"/>
</dbReference>
<dbReference type="InterPro" id="IPR008991">
    <property type="entry name" value="Translation_prot_SH3-like_sf"/>
</dbReference>
<dbReference type="Pfam" id="PF03947">
    <property type="entry name" value="Ribosomal_L2_C"/>
    <property type="match status" value="1"/>
</dbReference>
<dbReference type="FunFam" id="2.30.30.30:FF:000001">
    <property type="entry name" value="50S ribosomal protein L2"/>
    <property type="match status" value="1"/>
</dbReference>
<name>A0A1G2KUY6_9BACT</name>
<dbReference type="SMART" id="SM01382">
    <property type="entry name" value="Ribosomal_L2_C"/>
    <property type="match status" value="1"/>
</dbReference>
<dbReference type="InterPro" id="IPR022669">
    <property type="entry name" value="Ribosomal_uL2_C"/>
</dbReference>
<feature type="compositionally biased region" description="Basic residues" evidence="6">
    <location>
        <begin position="255"/>
        <end position="276"/>
    </location>
</feature>
<keyword evidence="2 5" id="KW-0689">Ribosomal protein</keyword>
<dbReference type="InterPro" id="IPR014722">
    <property type="entry name" value="Rib_uL2_dom2"/>
</dbReference>